<sequence>MADLIDRLQTSPAWCSYEEILQQRIDALAEIRRLTGEIEHLRTLIARKEERSGPPNDGGETVNGSVPGN</sequence>
<evidence type="ECO:0000313" key="3">
    <source>
        <dbReference type="Proteomes" id="UP000294664"/>
    </source>
</evidence>
<evidence type="ECO:0000313" key="2">
    <source>
        <dbReference type="EMBL" id="TCT02383.1"/>
    </source>
</evidence>
<keyword evidence="3" id="KW-1185">Reference proteome</keyword>
<name>A0A4R3LPH5_9HYPH</name>
<protein>
    <submittedName>
        <fullName evidence="2">Uncharacterized protein</fullName>
    </submittedName>
</protein>
<dbReference type="AlphaFoldDB" id="A0A4R3LPH5"/>
<accession>A0A4R3LPH5</accession>
<organism evidence="2 3">
    <name type="scientific">Aquabacter spiritensis</name>
    <dbReference type="NCBI Taxonomy" id="933073"/>
    <lineage>
        <taxon>Bacteria</taxon>
        <taxon>Pseudomonadati</taxon>
        <taxon>Pseudomonadota</taxon>
        <taxon>Alphaproteobacteria</taxon>
        <taxon>Hyphomicrobiales</taxon>
        <taxon>Xanthobacteraceae</taxon>
        <taxon>Aquabacter</taxon>
    </lineage>
</organism>
<dbReference type="Proteomes" id="UP000294664">
    <property type="component" value="Unassembled WGS sequence"/>
</dbReference>
<dbReference type="EMBL" id="SMAI01000013">
    <property type="protein sequence ID" value="TCT02383.1"/>
    <property type="molecule type" value="Genomic_DNA"/>
</dbReference>
<gene>
    <name evidence="2" type="ORF">EDC64_11329</name>
</gene>
<dbReference type="RefSeq" id="WP_132033959.1">
    <property type="nucleotide sequence ID" value="NZ_SMAI01000013.1"/>
</dbReference>
<feature type="region of interest" description="Disordered" evidence="1">
    <location>
        <begin position="45"/>
        <end position="69"/>
    </location>
</feature>
<evidence type="ECO:0000256" key="1">
    <source>
        <dbReference type="SAM" id="MobiDB-lite"/>
    </source>
</evidence>
<proteinExistence type="predicted"/>
<reference evidence="2 3" key="1">
    <citation type="submission" date="2019-03" db="EMBL/GenBank/DDBJ databases">
        <title>Genomic Encyclopedia of Type Strains, Phase IV (KMG-IV): sequencing the most valuable type-strain genomes for metagenomic binning, comparative biology and taxonomic classification.</title>
        <authorList>
            <person name="Goeker M."/>
        </authorList>
    </citation>
    <scope>NUCLEOTIDE SEQUENCE [LARGE SCALE GENOMIC DNA]</scope>
    <source>
        <strain evidence="2 3">DSM 9035</strain>
    </source>
</reference>
<comment type="caution">
    <text evidence="2">The sequence shown here is derived from an EMBL/GenBank/DDBJ whole genome shotgun (WGS) entry which is preliminary data.</text>
</comment>